<feature type="compositionally biased region" description="Acidic residues" evidence="1">
    <location>
        <begin position="42"/>
        <end position="58"/>
    </location>
</feature>
<evidence type="ECO:0000313" key="3">
    <source>
        <dbReference type="Proteomes" id="UP000233551"/>
    </source>
</evidence>
<gene>
    <name evidence="2" type="ORF">CRG98_018221</name>
</gene>
<feature type="compositionally biased region" description="Polar residues" evidence="1">
    <location>
        <begin position="22"/>
        <end position="31"/>
    </location>
</feature>
<comment type="caution">
    <text evidence="2">The sequence shown here is derived from an EMBL/GenBank/DDBJ whole genome shotgun (WGS) entry which is preliminary data.</text>
</comment>
<accession>A0A2I0JZW8</accession>
<dbReference type="AlphaFoldDB" id="A0A2I0JZW8"/>
<sequence length="139" mass="14620">MEARDLLPKWLLCLRSSANLRQSKHITQWSKTPGGGALEGEGVAEGEGGEEGGQEGGEEERVKGGGEGGELGADELPPAEKGAGGQGGEEERRRKRESMRLMESNSISRNATKGDSGDVGGSCIAKRVDGRGMHCRLSQ</sequence>
<proteinExistence type="predicted"/>
<evidence type="ECO:0000313" key="2">
    <source>
        <dbReference type="EMBL" id="PKI61373.1"/>
    </source>
</evidence>
<feature type="region of interest" description="Disordered" evidence="1">
    <location>
        <begin position="22"/>
        <end position="139"/>
    </location>
</feature>
<organism evidence="2 3">
    <name type="scientific">Punica granatum</name>
    <name type="common">Pomegranate</name>
    <dbReference type="NCBI Taxonomy" id="22663"/>
    <lineage>
        <taxon>Eukaryota</taxon>
        <taxon>Viridiplantae</taxon>
        <taxon>Streptophyta</taxon>
        <taxon>Embryophyta</taxon>
        <taxon>Tracheophyta</taxon>
        <taxon>Spermatophyta</taxon>
        <taxon>Magnoliopsida</taxon>
        <taxon>eudicotyledons</taxon>
        <taxon>Gunneridae</taxon>
        <taxon>Pentapetalae</taxon>
        <taxon>rosids</taxon>
        <taxon>malvids</taxon>
        <taxon>Myrtales</taxon>
        <taxon>Lythraceae</taxon>
        <taxon>Punica</taxon>
    </lineage>
</organism>
<evidence type="ECO:0000256" key="1">
    <source>
        <dbReference type="SAM" id="MobiDB-lite"/>
    </source>
</evidence>
<keyword evidence="3" id="KW-1185">Reference proteome</keyword>
<feature type="compositionally biased region" description="Polar residues" evidence="1">
    <location>
        <begin position="103"/>
        <end position="113"/>
    </location>
</feature>
<dbReference type="EMBL" id="PGOL01001043">
    <property type="protein sequence ID" value="PKI61373.1"/>
    <property type="molecule type" value="Genomic_DNA"/>
</dbReference>
<name>A0A2I0JZW8_PUNGR</name>
<reference evidence="2 3" key="1">
    <citation type="submission" date="2017-11" db="EMBL/GenBank/DDBJ databases">
        <title>De-novo sequencing of pomegranate (Punica granatum L.) genome.</title>
        <authorList>
            <person name="Akparov Z."/>
            <person name="Amiraslanov A."/>
            <person name="Hajiyeva S."/>
            <person name="Abbasov M."/>
            <person name="Kaur K."/>
            <person name="Hamwieh A."/>
            <person name="Solovyev V."/>
            <person name="Salamov A."/>
            <person name="Braich B."/>
            <person name="Kosarev P."/>
            <person name="Mahmoud A."/>
            <person name="Hajiyev E."/>
            <person name="Babayeva S."/>
            <person name="Izzatullayeva V."/>
            <person name="Mammadov A."/>
            <person name="Mammadov A."/>
            <person name="Sharifova S."/>
            <person name="Ojaghi J."/>
            <person name="Eynullazada K."/>
            <person name="Bayramov B."/>
            <person name="Abdulazimova A."/>
            <person name="Shahmuradov I."/>
        </authorList>
    </citation>
    <scope>NUCLEOTIDE SEQUENCE [LARGE SCALE GENOMIC DNA]</scope>
    <source>
        <strain evidence="3">cv. AG2017</strain>
        <tissue evidence="2">Leaf</tissue>
    </source>
</reference>
<dbReference type="Proteomes" id="UP000233551">
    <property type="component" value="Unassembled WGS sequence"/>
</dbReference>
<protein>
    <submittedName>
        <fullName evidence="2">Uncharacterized protein</fullName>
    </submittedName>
</protein>